<protein>
    <submittedName>
        <fullName evidence="1">Uncharacterized protein</fullName>
    </submittedName>
</protein>
<name>A0AAE0B1E6_9ROSI</name>
<organism evidence="1 2">
    <name type="scientific">Dipteronia sinensis</name>
    <dbReference type="NCBI Taxonomy" id="43782"/>
    <lineage>
        <taxon>Eukaryota</taxon>
        <taxon>Viridiplantae</taxon>
        <taxon>Streptophyta</taxon>
        <taxon>Embryophyta</taxon>
        <taxon>Tracheophyta</taxon>
        <taxon>Spermatophyta</taxon>
        <taxon>Magnoliopsida</taxon>
        <taxon>eudicotyledons</taxon>
        <taxon>Gunneridae</taxon>
        <taxon>Pentapetalae</taxon>
        <taxon>rosids</taxon>
        <taxon>malvids</taxon>
        <taxon>Sapindales</taxon>
        <taxon>Sapindaceae</taxon>
        <taxon>Hippocastanoideae</taxon>
        <taxon>Acereae</taxon>
        <taxon>Dipteronia</taxon>
    </lineage>
</organism>
<gene>
    <name evidence="1" type="ORF">Dsin_008040</name>
</gene>
<evidence type="ECO:0000313" key="1">
    <source>
        <dbReference type="EMBL" id="KAK3228178.1"/>
    </source>
</evidence>
<dbReference type="AlphaFoldDB" id="A0AAE0B1E6"/>
<dbReference type="Proteomes" id="UP001281410">
    <property type="component" value="Unassembled WGS sequence"/>
</dbReference>
<evidence type="ECO:0000313" key="2">
    <source>
        <dbReference type="Proteomes" id="UP001281410"/>
    </source>
</evidence>
<proteinExistence type="predicted"/>
<keyword evidence="2" id="KW-1185">Reference proteome</keyword>
<dbReference type="EMBL" id="JANJYJ010000002">
    <property type="protein sequence ID" value="KAK3228178.1"/>
    <property type="molecule type" value="Genomic_DNA"/>
</dbReference>
<comment type="caution">
    <text evidence="1">The sequence shown here is derived from an EMBL/GenBank/DDBJ whole genome shotgun (WGS) entry which is preliminary data.</text>
</comment>
<sequence length="61" mass="7011">MPELLWKDNPKMGEEVDFLLKVSEYFLVKINSTSSTVAIKEIKEKLTEAQLSLFRTTCFGI</sequence>
<reference evidence="1" key="1">
    <citation type="journal article" date="2023" name="Plant J.">
        <title>Genome sequences and population genomics provide insights into the demographic history, inbreeding, and mutation load of two 'living fossil' tree species of Dipteronia.</title>
        <authorList>
            <person name="Feng Y."/>
            <person name="Comes H.P."/>
            <person name="Chen J."/>
            <person name="Zhu S."/>
            <person name="Lu R."/>
            <person name="Zhang X."/>
            <person name="Li P."/>
            <person name="Qiu J."/>
            <person name="Olsen K.M."/>
            <person name="Qiu Y."/>
        </authorList>
    </citation>
    <scope>NUCLEOTIDE SEQUENCE</scope>
    <source>
        <strain evidence="1">NBL</strain>
    </source>
</reference>
<accession>A0AAE0B1E6</accession>